<dbReference type="EMBL" id="HBEA01015285">
    <property type="protein sequence ID" value="CAD8262179.1"/>
    <property type="molecule type" value="Transcribed_RNA"/>
</dbReference>
<keyword evidence="1" id="KW-0812">Transmembrane</keyword>
<organism evidence="2">
    <name type="scientific">Pinguiococcus pyrenoidosus</name>
    <dbReference type="NCBI Taxonomy" id="172671"/>
    <lineage>
        <taxon>Eukaryota</taxon>
        <taxon>Sar</taxon>
        <taxon>Stramenopiles</taxon>
        <taxon>Ochrophyta</taxon>
        <taxon>Pinguiophyceae</taxon>
        <taxon>Pinguiochrysidales</taxon>
        <taxon>Pinguiochrysidaceae</taxon>
        <taxon>Pinguiococcus</taxon>
    </lineage>
</organism>
<reference evidence="2" key="1">
    <citation type="submission" date="2021-01" db="EMBL/GenBank/DDBJ databases">
        <authorList>
            <person name="Corre E."/>
            <person name="Pelletier E."/>
            <person name="Niang G."/>
            <person name="Scheremetjew M."/>
            <person name="Finn R."/>
            <person name="Kale V."/>
            <person name="Holt S."/>
            <person name="Cochrane G."/>
            <person name="Meng A."/>
            <person name="Brown T."/>
            <person name="Cohen L."/>
        </authorList>
    </citation>
    <scope>NUCLEOTIDE SEQUENCE</scope>
    <source>
        <strain evidence="2">CCMP2078</strain>
    </source>
</reference>
<keyword evidence="1" id="KW-0472">Membrane</keyword>
<name>A0A7R9YER5_9STRA</name>
<keyword evidence="1" id="KW-1133">Transmembrane helix</keyword>
<dbReference type="AlphaFoldDB" id="A0A7R9YER5"/>
<gene>
    <name evidence="2" type="ORF">PPYR1160_LOCUS11681</name>
</gene>
<proteinExistence type="predicted"/>
<sequence>MEKYFELQLQDPRAVVGLGLGIGLGIGLSVGLNWAADARSVLHWMTRRRRGTSPRSGDERVLLATRIHCRNASETPNLEPLSRLMRRSASCGCDLAIAVGIEGELGSDLYAGVKAEKEKVATAGSEIAVLPVQPWGQFVPALHALLGYAATEGYEMILFQSVEIETSPETLRALVDHLDLDGGDLVVGVAIQGHEFKPGTNVLTGRTTPWNTLALWNTQELAKTGFLGVAEGWVRTVGDEGETVIAGGVEEVTAISAAQSLSPSRRARAKLLKVPGITWETQFKDAERRAWHERKMRSKLSRAQAQLSVLKLPTAYVEHIDLTG</sequence>
<accession>A0A7R9YER5</accession>
<protein>
    <submittedName>
        <fullName evidence="2">Uncharacterized protein</fullName>
    </submittedName>
</protein>
<evidence type="ECO:0000256" key="1">
    <source>
        <dbReference type="SAM" id="Phobius"/>
    </source>
</evidence>
<evidence type="ECO:0000313" key="2">
    <source>
        <dbReference type="EMBL" id="CAD8262179.1"/>
    </source>
</evidence>
<feature type="transmembrane region" description="Helical" evidence="1">
    <location>
        <begin position="14"/>
        <end position="36"/>
    </location>
</feature>